<reference evidence="4" key="2">
    <citation type="journal article" date="2023" name="BMC Genomics">
        <title>Pest status, molecular evolution, and epigenetic factors derived from the genome assembly of Frankliniella fusca, a thysanopteran phytovirus vector.</title>
        <authorList>
            <person name="Catto M.A."/>
            <person name="Labadie P.E."/>
            <person name="Jacobson A.L."/>
            <person name="Kennedy G.G."/>
            <person name="Srinivasan R."/>
            <person name="Hunt B.G."/>
        </authorList>
    </citation>
    <scope>NUCLEOTIDE SEQUENCE</scope>
    <source>
        <strain evidence="4">PL_HMW_Pooled</strain>
    </source>
</reference>
<dbReference type="GO" id="GO:0008270">
    <property type="term" value="F:zinc ion binding"/>
    <property type="evidence" value="ECO:0007669"/>
    <property type="project" value="UniProtKB-KW"/>
</dbReference>
<evidence type="ECO:0000259" key="3">
    <source>
        <dbReference type="PROSITE" id="PS50966"/>
    </source>
</evidence>
<accession>A0AAE1L9I0</accession>
<reference evidence="4" key="1">
    <citation type="submission" date="2021-07" db="EMBL/GenBank/DDBJ databases">
        <authorList>
            <person name="Catto M.A."/>
            <person name="Jacobson A."/>
            <person name="Kennedy G."/>
            <person name="Labadie P."/>
            <person name="Hunt B.G."/>
            <person name="Srinivasan R."/>
        </authorList>
    </citation>
    <scope>NUCLEOTIDE SEQUENCE</scope>
    <source>
        <strain evidence="4">PL_HMW_Pooled</strain>
        <tissue evidence="4">Head</tissue>
    </source>
</reference>
<dbReference type="AlphaFoldDB" id="A0AAE1L9I0"/>
<dbReference type="Proteomes" id="UP001219518">
    <property type="component" value="Unassembled WGS sequence"/>
</dbReference>
<keyword evidence="1" id="KW-0862">Zinc</keyword>
<evidence type="ECO:0000313" key="5">
    <source>
        <dbReference type="Proteomes" id="UP001219518"/>
    </source>
</evidence>
<evidence type="ECO:0000313" key="4">
    <source>
        <dbReference type="EMBL" id="KAK3910744.1"/>
    </source>
</evidence>
<dbReference type="EMBL" id="JAHWGI010000195">
    <property type="protein sequence ID" value="KAK3910744.1"/>
    <property type="molecule type" value="Genomic_DNA"/>
</dbReference>
<keyword evidence="1" id="KW-0863">Zinc-finger</keyword>
<dbReference type="PROSITE" id="PS50966">
    <property type="entry name" value="ZF_SWIM"/>
    <property type="match status" value="1"/>
</dbReference>
<organism evidence="4 5">
    <name type="scientific">Frankliniella fusca</name>
    <dbReference type="NCBI Taxonomy" id="407009"/>
    <lineage>
        <taxon>Eukaryota</taxon>
        <taxon>Metazoa</taxon>
        <taxon>Ecdysozoa</taxon>
        <taxon>Arthropoda</taxon>
        <taxon>Hexapoda</taxon>
        <taxon>Insecta</taxon>
        <taxon>Pterygota</taxon>
        <taxon>Neoptera</taxon>
        <taxon>Paraneoptera</taxon>
        <taxon>Thysanoptera</taxon>
        <taxon>Terebrantia</taxon>
        <taxon>Thripoidea</taxon>
        <taxon>Thripidae</taxon>
        <taxon>Frankliniella</taxon>
    </lineage>
</organism>
<comment type="caution">
    <text evidence="4">The sequence shown here is derived from an EMBL/GenBank/DDBJ whole genome shotgun (WGS) entry which is preliminary data.</text>
</comment>
<name>A0AAE1L9I0_9NEOP</name>
<keyword evidence="1" id="KW-0479">Metal-binding</keyword>
<sequence length="798" mass="90636">MSSNETDLIFGGFNTLLDLDSSINGKQSVFRAAVHSQQEADKWLADYSRSTQNQWIVKETFPHHSRLEYRKLYICAFSKKNKILEDGTKRNWDCKAKLDIKIKFLTKQTIKTDRFLKLSDPLQAVITIDHTHSYNTQTFTAWRCLRSGNDIRQKLMEYYAEGSSPAAAIQLHASNVELMEDGREKLGDGHYMPLKQTAYYWHRLFRQLNYGPPKKPFETLKNKIDLYKQNGVTVVVRQESPWAILIVTPVMRRTHDLFWSKNIVFVDTSSTCDSTSSNVTLMLTATKAGAIPMAVFLREGQSTESYATAFDLFQKTYPNGFGGETHPLTFMTDNSSAEKGALRFLWPESMQLLCGFHVGQAEWDWINSNISKENKEIFMNAFQQIQYANCSEVLEDKIKELKEMAKEYYEDRVKGLLDNKQEWVQLYRADLPIGGNHTNNYAEGSIRVLKDVILQRTKAFNVVALADYIAVTWEKCLQTRLSWFAYDRVSKPNHLYEDLLKRMPAEHGNGTAHDVKYKVIVKLGLCSCKAGAAGAFCKHQAVLHHTDGGVFPHCPPITSADRYLLGVFAMGDACPPKSRFLGMREKLEDLENMLTELQVLYSFQAIPCSPIRISEEATSQSPVEGVQNLEIIDPAENEKNPSCKLKMKKGRKLRKFFFENMEKLVSLGSETNIEGFYKFMDRTNKSLDDMQNSNQAFQAMMGFSVVKSKARSGVKIHVQPSAVRIESSSFGETGQAPDREAVGDDDDSSKDLDMPTLEPNARCPVGVQLPSNKYEHNVWSRLGAKEGDDMMIPVFKSQ</sequence>
<dbReference type="InterPro" id="IPR007527">
    <property type="entry name" value="Znf_SWIM"/>
</dbReference>
<protein>
    <submittedName>
        <fullName evidence="4">Stabilin-1</fullName>
    </submittedName>
</protein>
<proteinExistence type="predicted"/>
<evidence type="ECO:0000256" key="1">
    <source>
        <dbReference type="PROSITE-ProRule" id="PRU00325"/>
    </source>
</evidence>
<dbReference type="PANTHER" id="PTHR35385">
    <property type="entry name" value="PROTEIN B, PUTATIVE-RELATED-RELATED"/>
    <property type="match status" value="1"/>
</dbReference>
<gene>
    <name evidence="4" type="ORF">KUF71_004232</name>
</gene>
<keyword evidence="5" id="KW-1185">Reference proteome</keyword>
<feature type="region of interest" description="Disordered" evidence="2">
    <location>
        <begin position="726"/>
        <end position="763"/>
    </location>
</feature>
<evidence type="ECO:0000256" key="2">
    <source>
        <dbReference type="SAM" id="MobiDB-lite"/>
    </source>
</evidence>
<feature type="domain" description="SWIM-type" evidence="3">
    <location>
        <begin position="517"/>
        <end position="548"/>
    </location>
</feature>
<dbReference type="PANTHER" id="PTHR35385:SF2">
    <property type="entry name" value="PROTEIN B, PUTATIVE-RELATED"/>
    <property type="match status" value="1"/>
</dbReference>